<keyword evidence="1 6" id="KW-0808">Transferase</keyword>
<comment type="function">
    <text evidence="6">Involved in the regulation of the intracellular balance of NAD and NADP, and is a key enzyme in the biosynthesis of NADP. Catalyzes specifically the phosphorylation on 2'-hydroxyl of the adenosine moiety of NAD to yield NADP.</text>
</comment>
<dbReference type="InterPro" id="IPR002504">
    <property type="entry name" value="NADK"/>
</dbReference>
<feature type="binding site" evidence="6">
    <location>
        <position position="174"/>
    </location>
    <ligand>
        <name>NAD(+)</name>
        <dbReference type="ChEBI" id="CHEBI:57540"/>
    </ligand>
</feature>
<dbReference type="EC" id="2.7.1.23" evidence="6"/>
<feature type="active site" description="Proton acceptor" evidence="6">
    <location>
        <position position="77"/>
    </location>
</feature>
<dbReference type="SUPFAM" id="SSF111331">
    <property type="entry name" value="NAD kinase/diacylglycerol kinase-like"/>
    <property type="match status" value="1"/>
</dbReference>
<evidence type="ECO:0000256" key="1">
    <source>
        <dbReference type="ARBA" id="ARBA00022679"/>
    </source>
</evidence>
<dbReference type="Proteomes" id="UP001501195">
    <property type="component" value="Unassembled WGS sequence"/>
</dbReference>
<dbReference type="Pfam" id="PF01513">
    <property type="entry name" value="NAD_kinase"/>
    <property type="match status" value="1"/>
</dbReference>
<comment type="subcellular location">
    <subcellularLocation>
        <location evidence="6">Cytoplasm</location>
    </subcellularLocation>
</comment>
<feature type="binding site" evidence="6">
    <location>
        <position position="176"/>
    </location>
    <ligand>
        <name>NAD(+)</name>
        <dbReference type="ChEBI" id="CHEBI:57540"/>
    </ligand>
</feature>
<name>A0ABP8VDK8_9ACTN</name>
<dbReference type="PANTHER" id="PTHR20275">
    <property type="entry name" value="NAD KINASE"/>
    <property type="match status" value="1"/>
</dbReference>
<comment type="caution">
    <text evidence="6">Lacks conserved residue(s) required for the propagation of feature annotation.</text>
</comment>
<comment type="catalytic activity">
    <reaction evidence="5 6">
        <text>NAD(+) + ATP = ADP + NADP(+) + H(+)</text>
        <dbReference type="Rhea" id="RHEA:18629"/>
        <dbReference type="ChEBI" id="CHEBI:15378"/>
        <dbReference type="ChEBI" id="CHEBI:30616"/>
        <dbReference type="ChEBI" id="CHEBI:57540"/>
        <dbReference type="ChEBI" id="CHEBI:58349"/>
        <dbReference type="ChEBI" id="CHEBI:456216"/>
        <dbReference type="EC" id="2.7.1.23"/>
    </reaction>
</comment>
<dbReference type="InterPro" id="IPR017437">
    <property type="entry name" value="ATP-NAD_kinase_PpnK-typ_C"/>
</dbReference>
<keyword evidence="3 6" id="KW-0521">NADP</keyword>
<accession>A0ABP8VDK8</accession>
<dbReference type="Gene3D" id="3.40.50.10330">
    <property type="entry name" value="Probable inorganic polyphosphate/atp-NAD kinase, domain 1"/>
    <property type="match status" value="1"/>
</dbReference>
<sequence>MALDYGGGVRGRSFGLVLHPVRDVGGEVRTIVSWAREHGAEVVGLASDAARLGEGVAPLAPEDFVARCDAVISLGGDGTMLGALRLLIGSEVPVLGVNLGHLGFLVELEPRELPGGLARLAAGDFTVEPHSCLRISGPGLRAVAFNDLALTRTPGLGSASASLAVDGHRMGYYRCDALVLSTPTGSTAYNYAAGGPVVSPAADSFLVTPVAPMSGISRTLVLGTEESVRLELLANSGRLVAEVDGTVGGQLEPGASVDVRVERAAGHVIRLDAQGHGRRSRVKLSLLDLPLLPEEMRERLLQELLRGEPTSGTR</sequence>
<keyword evidence="6" id="KW-0547">Nucleotide-binding</keyword>
<keyword evidence="6" id="KW-0963">Cytoplasm</keyword>
<evidence type="ECO:0000256" key="3">
    <source>
        <dbReference type="ARBA" id="ARBA00022857"/>
    </source>
</evidence>
<dbReference type="InterPro" id="IPR016064">
    <property type="entry name" value="NAD/diacylglycerol_kinase_sf"/>
</dbReference>
<evidence type="ECO:0000256" key="5">
    <source>
        <dbReference type="ARBA" id="ARBA00047925"/>
    </source>
</evidence>
<dbReference type="InterPro" id="IPR017438">
    <property type="entry name" value="ATP-NAD_kinase_N"/>
</dbReference>
<dbReference type="Pfam" id="PF20143">
    <property type="entry name" value="NAD_kinase_C"/>
    <property type="match status" value="1"/>
</dbReference>
<organism evidence="7 8">
    <name type="scientific">Kineococcus glutinatus</name>
    <dbReference type="NCBI Taxonomy" id="1070872"/>
    <lineage>
        <taxon>Bacteria</taxon>
        <taxon>Bacillati</taxon>
        <taxon>Actinomycetota</taxon>
        <taxon>Actinomycetes</taxon>
        <taxon>Kineosporiales</taxon>
        <taxon>Kineosporiaceae</taxon>
        <taxon>Kineococcus</taxon>
    </lineage>
</organism>
<comment type="cofactor">
    <cofactor evidence="6">
        <name>a divalent metal cation</name>
        <dbReference type="ChEBI" id="CHEBI:60240"/>
    </cofactor>
</comment>
<keyword evidence="6" id="KW-0067">ATP-binding</keyword>
<feature type="binding site" evidence="6">
    <location>
        <begin position="77"/>
        <end position="78"/>
    </location>
    <ligand>
        <name>NAD(+)</name>
        <dbReference type="ChEBI" id="CHEBI:57540"/>
    </ligand>
</feature>
<keyword evidence="2 6" id="KW-0418">Kinase</keyword>
<protein>
    <recommendedName>
        <fullName evidence="6">NAD kinase</fullName>
        <ecNumber evidence="6">2.7.1.23</ecNumber>
    </recommendedName>
    <alternativeName>
        <fullName evidence="6">ATP-dependent NAD kinase</fullName>
    </alternativeName>
</protein>
<evidence type="ECO:0000256" key="2">
    <source>
        <dbReference type="ARBA" id="ARBA00022777"/>
    </source>
</evidence>
<comment type="similarity">
    <text evidence="6">Belongs to the NAD kinase family.</text>
</comment>
<reference evidence="8" key="1">
    <citation type="journal article" date="2019" name="Int. J. Syst. Evol. Microbiol.">
        <title>The Global Catalogue of Microorganisms (GCM) 10K type strain sequencing project: providing services to taxonomists for standard genome sequencing and annotation.</title>
        <authorList>
            <consortium name="The Broad Institute Genomics Platform"/>
            <consortium name="The Broad Institute Genome Sequencing Center for Infectious Disease"/>
            <person name="Wu L."/>
            <person name="Ma J."/>
        </authorList>
    </citation>
    <scope>NUCLEOTIDE SEQUENCE [LARGE SCALE GENOMIC DNA]</scope>
    <source>
        <strain evidence="8">JCM 18126</strain>
    </source>
</reference>
<evidence type="ECO:0000256" key="4">
    <source>
        <dbReference type="ARBA" id="ARBA00023027"/>
    </source>
</evidence>
<dbReference type="Gene3D" id="2.60.200.30">
    <property type="entry name" value="Probable inorganic polyphosphate/atp-NAD kinase, domain 2"/>
    <property type="match status" value="1"/>
</dbReference>
<evidence type="ECO:0000313" key="7">
    <source>
        <dbReference type="EMBL" id="GAA4660066.1"/>
    </source>
</evidence>
<evidence type="ECO:0000256" key="6">
    <source>
        <dbReference type="HAMAP-Rule" id="MF_00361"/>
    </source>
</evidence>
<dbReference type="PANTHER" id="PTHR20275:SF0">
    <property type="entry name" value="NAD KINASE"/>
    <property type="match status" value="1"/>
</dbReference>
<dbReference type="HAMAP" id="MF_00361">
    <property type="entry name" value="NAD_kinase"/>
    <property type="match status" value="1"/>
</dbReference>
<keyword evidence="8" id="KW-1185">Reference proteome</keyword>
<dbReference type="GO" id="GO:0016301">
    <property type="term" value="F:kinase activity"/>
    <property type="evidence" value="ECO:0007669"/>
    <property type="project" value="UniProtKB-KW"/>
</dbReference>
<gene>
    <name evidence="6" type="primary">nadK</name>
    <name evidence="7" type="ORF">GCM10023225_33560</name>
</gene>
<comment type="caution">
    <text evidence="7">The sequence shown here is derived from an EMBL/GenBank/DDBJ whole genome shotgun (WGS) entry which is preliminary data.</text>
</comment>
<feature type="binding site" evidence="6">
    <location>
        <begin position="146"/>
        <end position="147"/>
    </location>
    <ligand>
        <name>NAD(+)</name>
        <dbReference type="ChEBI" id="CHEBI:57540"/>
    </ligand>
</feature>
<keyword evidence="4 6" id="KW-0520">NAD</keyword>
<evidence type="ECO:0000313" key="8">
    <source>
        <dbReference type="Proteomes" id="UP001501195"/>
    </source>
</evidence>
<dbReference type="EMBL" id="BAABIL010000682">
    <property type="protein sequence ID" value="GAA4660066.1"/>
    <property type="molecule type" value="Genomic_DNA"/>
</dbReference>
<proteinExistence type="inferred from homology"/>
<feature type="binding site" evidence="6">
    <location>
        <position position="211"/>
    </location>
    <ligand>
        <name>NAD(+)</name>
        <dbReference type="ChEBI" id="CHEBI:57540"/>
    </ligand>
</feature>